<dbReference type="EMBL" id="GL883006">
    <property type="protein sequence ID" value="EGG24969.1"/>
    <property type="molecule type" value="Genomic_DNA"/>
</dbReference>
<evidence type="ECO:0000313" key="2">
    <source>
        <dbReference type="EMBL" id="EGG24969.1"/>
    </source>
</evidence>
<sequence length="51" mass="5853">MYDYDISSLTTFLIGSKPVSSTKKEEEHHHHHHPSPTNQPTQHTTTSIKIK</sequence>
<dbReference type="GeneID" id="14876636"/>
<dbReference type="Proteomes" id="UP000007797">
    <property type="component" value="Unassembled WGS sequence"/>
</dbReference>
<proteinExistence type="predicted"/>
<dbReference type="KEGG" id="dfa:DFA_03214"/>
<evidence type="ECO:0000313" key="3">
    <source>
        <dbReference type="Proteomes" id="UP000007797"/>
    </source>
</evidence>
<evidence type="ECO:0000256" key="1">
    <source>
        <dbReference type="SAM" id="MobiDB-lite"/>
    </source>
</evidence>
<accession>F4PGY5</accession>
<feature type="compositionally biased region" description="Low complexity" evidence="1">
    <location>
        <begin position="35"/>
        <end position="51"/>
    </location>
</feature>
<gene>
    <name evidence="2" type="ORF">DFA_03214</name>
</gene>
<dbReference type="AlphaFoldDB" id="F4PGY5"/>
<reference evidence="3" key="1">
    <citation type="journal article" date="2011" name="Genome Res.">
        <title>Phylogeny-wide analysis of social amoeba genomes highlights ancient origins for complex intercellular communication.</title>
        <authorList>
            <person name="Heidel A.J."/>
            <person name="Lawal H.M."/>
            <person name="Felder M."/>
            <person name="Schilde C."/>
            <person name="Helps N.R."/>
            <person name="Tunggal B."/>
            <person name="Rivero F."/>
            <person name="John U."/>
            <person name="Schleicher M."/>
            <person name="Eichinger L."/>
            <person name="Platzer M."/>
            <person name="Noegel A.A."/>
            <person name="Schaap P."/>
            <person name="Gloeckner G."/>
        </authorList>
    </citation>
    <scope>NUCLEOTIDE SEQUENCE [LARGE SCALE GENOMIC DNA]</scope>
    <source>
        <strain evidence="3">SH3</strain>
    </source>
</reference>
<dbReference type="RefSeq" id="XP_004362820.1">
    <property type="nucleotide sequence ID" value="XM_004362763.1"/>
</dbReference>
<feature type="region of interest" description="Disordered" evidence="1">
    <location>
        <begin position="15"/>
        <end position="51"/>
    </location>
</feature>
<keyword evidence="3" id="KW-1185">Reference proteome</keyword>
<protein>
    <submittedName>
        <fullName evidence="2">Uncharacterized protein</fullName>
    </submittedName>
</protein>
<organism evidence="2 3">
    <name type="scientific">Cavenderia fasciculata</name>
    <name type="common">Slime mold</name>
    <name type="synonym">Dictyostelium fasciculatum</name>
    <dbReference type="NCBI Taxonomy" id="261658"/>
    <lineage>
        <taxon>Eukaryota</taxon>
        <taxon>Amoebozoa</taxon>
        <taxon>Evosea</taxon>
        <taxon>Eumycetozoa</taxon>
        <taxon>Dictyostelia</taxon>
        <taxon>Acytosteliales</taxon>
        <taxon>Cavenderiaceae</taxon>
        <taxon>Cavenderia</taxon>
    </lineage>
</organism>
<name>F4PGY5_CACFS</name>